<dbReference type="InterPro" id="IPR041978">
    <property type="entry name" value="KOW_Spt5_5"/>
</dbReference>
<protein>
    <submittedName>
        <fullName evidence="3">Transcription elongation factor SPT5</fullName>
    </submittedName>
</protein>
<dbReference type="GO" id="GO:0006357">
    <property type="term" value="P:regulation of transcription by RNA polymerase II"/>
    <property type="evidence" value="ECO:0007669"/>
    <property type="project" value="InterPro"/>
</dbReference>
<name>E2B535_HARSA</name>
<dbReference type="Proteomes" id="UP000008237">
    <property type="component" value="Unassembled WGS sequence"/>
</dbReference>
<feature type="compositionally biased region" description="Polar residues" evidence="1">
    <location>
        <begin position="241"/>
        <end position="252"/>
    </location>
</feature>
<dbReference type="PANTHER" id="PTHR11125:SF7">
    <property type="entry name" value="TRANSCRIPTION ELONGATION FACTOR SPT5"/>
    <property type="match status" value="1"/>
</dbReference>
<dbReference type="GO" id="GO:0003729">
    <property type="term" value="F:mRNA binding"/>
    <property type="evidence" value="ECO:0007669"/>
    <property type="project" value="TreeGrafter"/>
</dbReference>
<evidence type="ECO:0000259" key="2">
    <source>
        <dbReference type="Pfam" id="PF23290"/>
    </source>
</evidence>
<reference evidence="3 4" key="1">
    <citation type="journal article" date="2010" name="Science">
        <title>Genomic comparison of the ants Camponotus floridanus and Harpegnathos saltator.</title>
        <authorList>
            <person name="Bonasio R."/>
            <person name="Zhang G."/>
            <person name="Ye C."/>
            <person name="Mutti N.S."/>
            <person name="Fang X."/>
            <person name="Qin N."/>
            <person name="Donahue G."/>
            <person name="Yang P."/>
            <person name="Li Q."/>
            <person name="Li C."/>
            <person name="Zhang P."/>
            <person name="Huang Z."/>
            <person name="Berger S.L."/>
            <person name="Reinberg D."/>
            <person name="Wang J."/>
            <person name="Liebig J."/>
        </authorList>
    </citation>
    <scope>NUCLEOTIDE SEQUENCE [LARGE SCALE GENOMIC DNA]</scope>
    <source>
        <strain evidence="3 4">R22 G/1</strain>
    </source>
</reference>
<dbReference type="PANTHER" id="PTHR11125">
    <property type="entry name" value="SUPPRESSOR OF TY 5"/>
    <property type="match status" value="1"/>
</dbReference>
<keyword evidence="4" id="KW-1185">Reference proteome</keyword>
<dbReference type="AlphaFoldDB" id="E2B535"/>
<dbReference type="GO" id="GO:0006368">
    <property type="term" value="P:transcription elongation by RNA polymerase II"/>
    <property type="evidence" value="ECO:0007669"/>
    <property type="project" value="TreeGrafter"/>
</dbReference>
<dbReference type="Gene3D" id="2.30.30.30">
    <property type="match status" value="1"/>
</dbReference>
<evidence type="ECO:0000256" key="1">
    <source>
        <dbReference type="SAM" id="MobiDB-lite"/>
    </source>
</evidence>
<organism evidence="4">
    <name type="scientific">Harpegnathos saltator</name>
    <name type="common">Jerdon's jumping ant</name>
    <dbReference type="NCBI Taxonomy" id="610380"/>
    <lineage>
        <taxon>Eukaryota</taxon>
        <taxon>Metazoa</taxon>
        <taxon>Ecdysozoa</taxon>
        <taxon>Arthropoda</taxon>
        <taxon>Hexapoda</taxon>
        <taxon>Insecta</taxon>
        <taxon>Pterygota</taxon>
        <taxon>Neoptera</taxon>
        <taxon>Endopterygota</taxon>
        <taxon>Hymenoptera</taxon>
        <taxon>Apocrita</taxon>
        <taxon>Aculeata</taxon>
        <taxon>Formicoidea</taxon>
        <taxon>Formicidae</taxon>
        <taxon>Ponerinae</taxon>
        <taxon>Ponerini</taxon>
        <taxon>Harpegnathos</taxon>
    </lineage>
</organism>
<feature type="region of interest" description="Disordered" evidence="1">
    <location>
        <begin position="241"/>
        <end position="275"/>
    </location>
</feature>
<dbReference type="InterPro" id="IPR039659">
    <property type="entry name" value="SPT5"/>
</dbReference>
<feature type="compositionally biased region" description="Basic and acidic residues" evidence="1">
    <location>
        <begin position="13"/>
        <end position="23"/>
    </location>
</feature>
<dbReference type="InParanoid" id="E2B535"/>
<evidence type="ECO:0000313" key="4">
    <source>
        <dbReference type="Proteomes" id="UP000008237"/>
    </source>
</evidence>
<dbReference type="OrthoDB" id="28901at2759"/>
<evidence type="ECO:0000313" key="3">
    <source>
        <dbReference type="EMBL" id="EFN89195.1"/>
    </source>
</evidence>
<sequence>MPVGLLHRGLQQDPRRPNNKEGGDSTLELGELEQLCVNNDAEISYDVSSKNFPLYFSRVAFSAMGGFGRGRLYKGDISIVKDATETIVRVELYSICQTTSVNRSHIANVGVPTKDGRFSSYNRTPAYVAGGQMSMYARDRSKTPTHGSQTPMYENGSRTPHYGLMTLSHNGLRIPGHSGVWDPAVINIPARTNDSDGYSMEECDSPGYAPGYPPTGGPFTAQTLGTTYGLGQSFSSYQPIPSPVGNATTSPSLAGYVATPSPSETEYTTSPHRTT</sequence>
<feature type="region of interest" description="Disordered" evidence="1">
    <location>
        <begin position="1"/>
        <end position="25"/>
    </location>
</feature>
<keyword evidence="3" id="KW-0648">Protein biosynthesis</keyword>
<dbReference type="STRING" id="610380.E2B535"/>
<dbReference type="Pfam" id="PF23290">
    <property type="entry name" value="KOW5_SPT5"/>
    <property type="match status" value="1"/>
</dbReference>
<feature type="compositionally biased region" description="Low complexity" evidence="1">
    <location>
        <begin position="259"/>
        <end position="275"/>
    </location>
</feature>
<dbReference type="GO" id="GO:0032784">
    <property type="term" value="P:regulation of DNA-templated transcription elongation"/>
    <property type="evidence" value="ECO:0007669"/>
    <property type="project" value="InterPro"/>
</dbReference>
<proteinExistence type="predicted"/>
<keyword evidence="3" id="KW-0251">Elongation factor</keyword>
<gene>
    <name evidence="3" type="ORF">EAI_12607</name>
</gene>
<feature type="domain" description="Spt5 KOW" evidence="2">
    <location>
        <begin position="73"/>
        <end position="106"/>
    </location>
</feature>
<dbReference type="GO" id="GO:0003746">
    <property type="term" value="F:translation elongation factor activity"/>
    <property type="evidence" value="ECO:0007669"/>
    <property type="project" value="UniProtKB-KW"/>
</dbReference>
<dbReference type="CDD" id="cd06085">
    <property type="entry name" value="KOW_Spt5_5"/>
    <property type="match status" value="1"/>
</dbReference>
<dbReference type="InterPro" id="IPR014722">
    <property type="entry name" value="Rib_uL2_dom2"/>
</dbReference>
<dbReference type="GO" id="GO:0032044">
    <property type="term" value="C:DSIF complex"/>
    <property type="evidence" value="ECO:0007669"/>
    <property type="project" value="TreeGrafter"/>
</dbReference>
<dbReference type="Pfam" id="PF12815">
    <property type="entry name" value="CTD"/>
    <property type="match status" value="1"/>
</dbReference>
<dbReference type="EMBL" id="GL445701">
    <property type="protein sequence ID" value="EFN89195.1"/>
    <property type="molecule type" value="Genomic_DNA"/>
</dbReference>
<accession>E2B535</accession>